<dbReference type="NCBIfam" id="NF004051">
    <property type="entry name" value="PRK05571.1"/>
    <property type="match status" value="1"/>
</dbReference>
<evidence type="ECO:0000313" key="5">
    <source>
        <dbReference type="Proteomes" id="UP000192678"/>
    </source>
</evidence>
<dbReference type="Proteomes" id="UP000192678">
    <property type="component" value="Unassembled WGS sequence"/>
</dbReference>
<dbReference type="InterPro" id="IPR004785">
    <property type="entry name" value="RpiB"/>
</dbReference>
<dbReference type="AlphaFoldDB" id="A0A1W2ESR1"/>
<evidence type="ECO:0000256" key="1">
    <source>
        <dbReference type="ARBA" id="ARBA00008754"/>
    </source>
</evidence>
<dbReference type="NCBIfam" id="TIGR01120">
    <property type="entry name" value="rpiB"/>
    <property type="match status" value="1"/>
</dbReference>
<evidence type="ECO:0000256" key="3">
    <source>
        <dbReference type="PIRSR" id="PIRSR005384-1"/>
    </source>
</evidence>
<dbReference type="Pfam" id="PF02502">
    <property type="entry name" value="LacAB_rpiB"/>
    <property type="match status" value="1"/>
</dbReference>
<dbReference type="PANTHER" id="PTHR43732">
    <property type="entry name" value="RIBOSE 5-PHOSPHATE ISOMERASE-RELATED"/>
    <property type="match status" value="1"/>
</dbReference>
<dbReference type="STRING" id="475255.SAMN04488101_11593"/>
<keyword evidence="5" id="KW-1185">Reference proteome</keyword>
<protein>
    <submittedName>
        <fullName evidence="4">Ribose 5-phosphate isomerase B</fullName>
    </submittedName>
</protein>
<dbReference type="InterPro" id="IPR051812">
    <property type="entry name" value="SPI_LacAB/RpiB"/>
</dbReference>
<feature type="active site" description="Proton donor" evidence="3">
    <location>
        <position position="98"/>
    </location>
</feature>
<dbReference type="GO" id="GO:0005975">
    <property type="term" value="P:carbohydrate metabolic process"/>
    <property type="evidence" value="ECO:0007669"/>
    <property type="project" value="InterPro"/>
</dbReference>
<dbReference type="InterPro" id="IPR003500">
    <property type="entry name" value="RpiB_LacA_LacB"/>
</dbReference>
<dbReference type="Gene3D" id="3.40.1400.10">
    <property type="entry name" value="Sugar-phosphate isomerase, RpiB/LacA/LacB"/>
    <property type="match status" value="1"/>
</dbReference>
<feature type="active site" description="Proton acceptor" evidence="3">
    <location>
        <position position="65"/>
    </location>
</feature>
<dbReference type="SUPFAM" id="SSF89623">
    <property type="entry name" value="Ribose/Galactose isomerase RpiB/AlsB"/>
    <property type="match status" value="1"/>
</dbReference>
<dbReference type="GO" id="GO:0016861">
    <property type="term" value="F:intramolecular oxidoreductase activity, interconverting aldoses and ketoses"/>
    <property type="evidence" value="ECO:0007669"/>
    <property type="project" value="UniProtKB-ARBA"/>
</dbReference>
<keyword evidence="2 4" id="KW-0413">Isomerase</keyword>
<reference evidence="4 5" key="1">
    <citation type="submission" date="2017-04" db="EMBL/GenBank/DDBJ databases">
        <authorList>
            <person name="Afonso C.L."/>
            <person name="Miller P.J."/>
            <person name="Scott M.A."/>
            <person name="Spackman E."/>
            <person name="Goraichik I."/>
            <person name="Dimitrov K.M."/>
            <person name="Suarez D.L."/>
            <person name="Swayne D.E."/>
        </authorList>
    </citation>
    <scope>NUCLEOTIDE SEQUENCE [LARGE SCALE GENOMIC DNA]</scope>
    <source>
        <strain evidence="4 5">DSM 19625</strain>
    </source>
</reference>
<dbReference type="InterPro" id="IPR036569">
    <property type="entry name" value="RpiB_LacA_LacB_sf"/>
</dbReference>
<name>A0A1W2ESR1_9SPHI</name>
<proteinExistence type="inferred from homology"/>
<accession>A0A1W2ESR1</accession>
<gene>
    <name evidence="4" type="ORF">SAMN04488101_11593</name>
</gene>
<dbReference type="PIRSF" id="PIRSF005384">
    <property type="entry name" value="RpiB_LacA_B"/>
    <property type="match status" value="1"/>
</dbReference>
<organism evidence="4 5">
    <name type="scientific">Pedobacter nyackensis</name>
    <dbReference type="NCBI Taxonomy" id="475255"/>
    <lineage>
        <taxon>Bacteria</taxon>
        <taxon>Pseudomonadati</taxon>
        <taxon>Bacteroidota</taxon>
        <taxon>Sphingobacteriia</taxon>
        <taxon>Sphingobacteriales</taxon>
        <taxon>Sphingobacteriaceae</taxon>
        <taxon>Pedobacter</taxon>
    </lineage>
</organism>
<comment type="similarity">
    <text evidence="1">Belongs to the LacAB/RpiB family.</text>
</comment>
<evidence type="ECO:0000313" key="4">
    <source>
        <dbReference type="EMBL" id="SMD12737.1"/>
    </source>
</evidence>
<dbReference type="RefSeq" id="WP_084291462.1">
    <property type="nucleotide sequence ID" value="NZ_FWYB01000015.1"/>
</dbReference>
<dbReference type="OrthoDB" id="1778624at2"/>
<evidence type="ECO:0000256" key="2">
    <source>
        <dbReference type="ARBA" id="ARBA00023235"/>
    </source>
</evidence>
<dbReference type="EMBL" id="FWYB01000015">
    <property type="protein sequence ID" value="SMD12737.1"/>
    <property type="molecule type" value="Genomic_DNA"/>
</dbReference>
<sequence>MKVVIGSDHAGFEYKSILVDVLLKCGYEVVDLGTSNTTPTDYPDHAAGVSRAILDKRGDRGILICGSAVGVSIAANKFKGIRAGVCHDTYSAHQSVEHDDVNILCMGQRVVGIELAKDIAFAFLNASFSREERHLKRLVKITAIENGEL</sequence>
<dbReference type="PANTHER" id="PTHR43732:SF1">
    <property type="entry name" value="RIBOSE 5-PHOSPHATE ISOMERASE"/>
    <property type="match status" value="1"/>
</dbReference>
<dbReference type="NCBIfam" id="TIGR00689">
    <property type="entry name" value="rpiB_lacA_lacB"/>
    <property type="match status" value="1"/>
</dbReference>